<name>R4UEL6_9MOLU</name>
<dbReference type="HOGENOM" id="CLU_2496339_0_0_14"/>
<proteinExistence type="predicted"/>
<sequence>MENLNNKLDHPHYWWIKNTLFRHYTKEQILDSFNKINIAVEKAKKGQEISSWTNDTELDRKHYWWIRSTLFKHYEYDILIATLKGIYPNEKNQ</sequence>
<keyword evidence="2" id="KW-1185">Reference proteome</keyword>
<dbReference type="KEGG" id="ssyr:SSYRP_v1c07790"/>
<dbReference type="PATRIC" id="fig|1276229.3.peg.772"/>
<gene>
    <name evidence="1" type="ORF">SSYRP_v1c07790</name>
</gene>
<organism evidence="1 2">
    <name type="scientific">Spiroplasma syrphidicola EA-1</name>
    <dbReference type="NCBI Taxonomy" id="1276229"/>
    <lineage>
        <taxon>Bacteria</taxon>
        <taxon>Bacillati</taxon>
        <taxon>Mycoplasmatota</taxon>
        <taxon>Mollicutes</taxon>
        <taxon>Entomoplasmatales</taxon>
        <taxon>Spiroplasmataceae</taxon>
        <taxon>Spiroplasma</taxon>
    </lineage>
</organism>
<protein>
    <submittedName>
        <fullName evidence="1">Uncharacterized protein</fullName>
    </submittedName>
</protein>
<evidence type="ECO:0000313" key="2">
    <source>
        <dbReference type="Proteomes" id="UP000013963"/>
    </source>
</evidence>
<dbReference type="Proteomes" id="UP000013963">
    <property type="component" value="Chromosome"/>
</dbReference>
<dbReference type="RefSeq" id="WP_016341012.1">
    <property type="nucleotide sequence ID" value="NC_021284.1"/>
</dbReference>
<dbReference type="EMBL" id="CP005078">
    <property type="protein sequence ID" value="AGM26369.1"/>
    <property type="molecule type" value="Genomic_DNA"/>
</dbReference>
<accession>R4UEL6</accession>
<dbReference type="STRING" id="1276229.SSYRP_v1c07790"/>
<reference evidence="1 2" key="1">
    <citation type="journal article" date="2013" name="Genome Biol. Evol.">
        <title>Complete genomes of two dipteran-associated spiroplasmas provided insights into the origin, dynamics, and impacts of viral invasion in spiroplasma.</title>
        <authorList>
            <person name="Ku C."/>
            <person name="Lo W.S."/>
            <person name="Chen L.L."/>
            <person name="Kuo C.H."/>
        </authorList>
    </citation>
    <scope>NUCLEOTIDE SEQUENCE [LARGE SCALE GENOMIC DNA]</scope>
    <source>
        <strain evidence="1">EA-1</strain>
    </source>
</reference>
<dbReference type="AlphaFoldDB" id="R4UEL6"/>
<evidence type="ECO:0000313" key="1">
    <source>
        <dbReference type="EMBL" id="AGM26369.1"/>
    </source>
</evidence>